<dbReference type="AlphaFoldDB" id="A0A286EAK4"/>
<accession>A0A286EAK4</accession>
<evidence type="ECO:0000256" key="1">
    <source>
        <dbReference type="SAM" id="MobiDB-lite"/>
    </source>
</evidence>
<evidence type="ECO:0000313" key="2">
    <source>
        <dbReference type="EMBL" id="SOD67928.1"/>
    </source>
</evidence>
<organism evidence="2 3">
    <name type="scientific">Alysiella filiformis DSM 16848</name>
    <dbReference type="NCBI Taxonomy" id="1120981"/>
    <lineage>
        <taxon>Bacteria</taxon>
        <taxon>Pseudomonadati</taxon>
        <taxon>Pseudomonadota</taxon>
        <taxon>Betaproteobacteria</taxon>
        <taxon>Neisseriales</taxon>
        <taxon>Neisseriaceae</taxon>
        <taxon>Alysiella</taxon>
    </lineage>
</organism>
<keyword evidence="3" id="KW-1185">Reference proteome</keyword>
<reference evidence="2 3" key="1">
    <citation type="submission" date="2017-09" db="EMBL/GenBank/DDBJ databases">
        <authorList>
            <person name="Ehlers B."/>
            <person name="Leendertz F.H."/>
        </authorList>
    </citation>
    <scope>NUCLEOTIDE SEQUENCE [LARGE SCALE GENOMIC DNA]</scope>
    <source>
        <strain evidence="2 3">DSM 16848</strain>
    </source>
</reference>
<name>A0A286EAK4_9NEIS</name>
<feature type="compositionally biased region" description="Gly residues" evidence="1">
    <location>
        <begin position="63"/>
        <end position="72"/>
    </location>
</feature>
<proteinExistence type="predicted"/>
<feature type="region of interest" description="Disordered" evidence="1">
    <location>
        <begin position="50"/>
        <end position="88"/>
    </location>
</feature>
<sequence>MKSAPTSVSQWVLQKFQPFSTRQKSFRLPATCPLPCWRGRVRVGVHVAFLPPPPPPPPPPPGGGGGGGGGGVARCVSNPHPSPPPCIGGRGRFVAISKNIVY</sequence>
<dbReference type="Proteomes" id="UP000219669">
    <property type="component" value="Unassembled WGS sequence"/>
</dbReference>
<protein>
    <submittedName>
        <fullName evidence="2">Uncharacterized protein</fullName>
    </submittedName>
</protein>
<gene>
    <name evidence="2" type="ORF">SAMN02746062_01054</name>
</gene>
<feature type="compositionally biased region" description="Pro residues" evidence="1">
    <location>
        <begin position="50"/>
        <end position="62"/>
    </location>
</feature>
<evidence type="ECO:0000313" key="3">
    <source>
        <dbReference type="Proteomes" id="UP000219669"/>
    </source>
</evidence>
<dbReference type="EMBL" id="OCNF01000007">
    <property type="protein sequence ID" value="SOD67928.1"/>
    <property type="molecule type" value="Genomic_DNA"/>
</dbReference>